<comment type="caution">
    <text evidence="2">The sequence shown here is derived from an EMBL/GenBank/DDBJ whole genome shotgun (WGS) entry which is preliminary data.</text>
</comment>
<dbReference type="EMBL" id="QJKJ01010800">
    <property type="protein sequence ID" value="RDX72701.1"/>
    <property type="molecule type" value="Genomic_DNA"/>
</dbReference>
<sequence length="150" mass="17717">MDDMVVRFEVEMGHAKNLASVFGVLRRYQLKLNLEKCSFRIKTENFLGFMLTRRGIEENLKRCSSWLGESRWTDECEVPFQELKMVLASPLIQTRFKLDNHSRRRGKVLQGAELRYQKIEKTALVIITTKKLRPYFQSHPVICRTNLPIR</sequence>
<keyword evidence="3" id="KW-1185">Reference proteome</keyword>
<name>A0A371F329_MUCPR</name>
<gene>
    <name evidence="2" type="ORF">CR513_47777</name>
</gene>
<dbReference type="OrthoDB" id="101614at2759"/>
<dbReference type="PROSITE" id="PS50878">
    <property type="entry name" value="RT_POL"/>
    <property type="match status" value="1"/>
</dbReference>
<evidence type="ECO:0000313" key="3">
    <source>
        <dbReference type="Proteomes" id="UP000257109"/>
    </source>
</evidence>
<dbReference type="SUPFAM" id="SSF56672">
    <property type="entry name" value="DNA/RNA polymerases"/>
    <property type="match status" value="1"/>
</dbReference>
<reference evidence="2" key="1">
    <citation type="submission" date="2018-05" db="EMBL/GenBank/DDBJ databases">
        <title>Draft genome of Mucuna pruriens seed.</title>
        <authorList>
            <person name="Nnadi N.E."/>
            <person name="Vos R."/>
            <person name="Hasami M.H."/>
            <person name="Devisetty U.K."/>
            <person name="Aguiy J.C."/>
        </authorList>
    </citation>
    <scope>NUCLEOTIDE SEQUENCE [LARGE SCALE GENOMIC DNA]</scope>
    <source>
        <strain evidence="2">JCA_2017</strain>
    </source>
</reference>
<feature type="non-terminal residue" evidence="2">
    <location>
        <position position="1"/>
    </location>
</feature>
<proteinExistence type="predicted"/>
<dbReference type="InterPro" id="IPR043128">
    <property type="entry name" value="Rev_trsase/Diguanyl_cyclase"/>
</dbReference>
<dbReference type="AlphaFoldDB" id="A0A371F329"/>
<accession>A0A371F329</accession>
<dbReference type="Gene3D" id="3.30.70.270">
    <property type="match status" value="1"/>
</dbReference>
<protein>
    <recommendedName>
        <fullName evidence="1">Reverse transcriptase domain-containing protein</fullName>
    </recommendedName>
</protein>
<feature type="domain" description="Reverse transcriptase" evidence="1">
    <location>
        <begin position="1"/>
        <end position="51"/>
    </location>
</feature>
<evidence type="ECO:0000259" key="1">
    <source>
        <dbReference type="PROSITE" id="PS50878"/>
    </source>
</evidence>
<organism evidence="2 3">
    <name type="scientific">Mucuna pruriens</name>
    <name type="common">Velvet bean</name>
    <name type="synonym">Dolichos pruriens</name>
    <dbReference type="NCBI Taxonomy" id="157652"/>
    <lineage>
        <taxon>Eukaryota</taxon>
        <taxon>Viridiplantae</taxon>
        <taxon>Streptophyta</taxon>
        <taxon>Embryophyta</taxon>
        <taxon>Tracheophyta</taxon>
        <taxon>Spermatophyta</taxon>
        <taxon>Magnoliopsida</taxon>
        <taxon>eudicotyledons</taxon>
        <taxon>Gunneridae</taxon>
        <taxon>Pentapetalae</taxon>
        <taxon>rosids</taxon>
        <taxon>fabids</taxon>
        <taxon>Fabales</taxon>
        <taxon>Fabaceae</taxon>
        <taxon>Papilionoideae</taxon>
        <taxon>50 kb inversion clade</taxon>
        <taxon>NPAAA clade</taxon>
        <taxon>indigoferoid/millettioid clade</taxon>
        <taxon>Phaseoleae</taxon>
        <taxon>Mucuna</taxon>
    </lineage>
</organism>
<dbReference type="InterPro" id="IPR043502">
    <property type="entry name" value="DNA/RNA_pol_sf"/>
</dbReference>
<dbReference type="Proteomes" id="UP000257109">
    <property type="component" value="Unassembled WGS sequence"/>
</dbReference>
<dbReference type="InterPro" id="IPR000477">
    <property type="entry name" value="RT_dom"/>
</dbReference>
<evidence type="ECO:0000313" key="2">
    <source>
        <dbReference type="EMBL" id="RDX72701.1"/>
    </source>
</evidence>